<accession>A0ABN8LD51</accession>
<reference evidence="1 2" key="1">
    <citation type="submission" date="2022-05" db="EMBL/GenBank/DDBJ databases">
        <authorList>
            <consortium name="Genoscope - CEA"/>
            <person name="William W."/>
        </authorList>
    </citation>
    <scope>NUCLEOTIDE SEQUENCE [LARGE SCALE GENOMIC DNA]</scope>
</reference>
<evidence type="ECO:0000313" key="2">
    <source>
        <dbReference type="Proteomes" id="UP001159427"/>
    </source>
</evidence>
<dbReference type="Proteomes" id="UP001159427">
    <property type="component" value="Unassembled WGS sequence"/>
</dbReference>
<sequence>MQGVCFAPAKRELFQSVKGNPVRIKRFKIDQRSNIDDLLMSSNVEIQRLQEALFPKVEIPSTFDLGMLKTIAAHGQLITVKAKVTTLRTPALLQTGSGPLNMLERQIVDAKGYSKIIFWEQVNK</sequence>
<dbReference type="EMBL" id="CALNXI010000005">
    <property type="protein sequence ID" value="CAH3014049.1"/>
    <property type="molecule type" value="Genomic_DNA"/>
</dbReference>
<proteinExistence type="predicted"/>
<gene>
    <name evidence="1" type="ORF">PEVE_00033543</name>
</gene>
<name>A0ABN8LD51_9CNID</name>
<evidence type="ECO:0000313" key="1">
    <source>
        <dbReference type="EMBL" id="CAH3014049.1"/>
    </source>
</evidence>
<comment type="caution">
    <text evidence="1">The sequence shown here is derived from an EMBL/GenBank/DDBJ whole genome shotgun (WGS) entry which is preliminary data.</text>
</comment>
<keyword evidence="2" id="KW-1185">Reference proteome</keyword>
<protein>
    <submittedName>
        <fullName evidence="1">Uncharacterized protein</fullName>
    </submittedName>
</protein>
<organism evidence="1 2">
    <name type="scientific">Porites evermanni</name>
    <dbReference type="NCBI Taxonomy" id="104178"/>
    <lineage>
        <taxon>Eukaryota</taxon>
        <taxon>Metazoa</taxon>
        <taxon>Cnidaria</taxon>
        <taxon>Anthozoa</taxon>
        <taxon>Hexacorallia</taxon>
        <taxon>Scleractinia</taxon>
        <taxon>Fungiina</taxon>
        <taxon>Poritidae</taxon>
        <taxon>Porites</taxon>
    </lineage>
</organism>